<protein>
    <submittedName>
        <fullName evidence="1">Uncharacterized protein</fullName>
    </submittedName>
</protein>
<keyword evidence="2" id="KW-1185">Reference proteome</keyword>
<dbReference type="AlphaFoldDB" id="A0A2P9AM74"/>
<name>A0A2P9AM74_9HYPH</name>
<accession>A0A2P9AM74</accession>
<dbReference type="EMBL" id="FUIG01000033">
    <property type="protein sequence ID" value="SJM32249.1"/>
    <property type="molecule type" value="Genomic_DNA"/>
</dbReference>
<reference evidence="2" key="1">
    <citation type="submission" date="2016-12" db="EMBL/GenBank/DDBJ databases">
        <authorList>
            <person name="Brunel B."/>
        </authorList>
    </citation>
    <scope>NUCLEOTIDE SEQUENCE [LARGE SCALE GENOMIC DNA]</scope>
</reference>
<organism evidence="1 2">
    <name type="scientific">Mesorhizobium delmotii</name>
    <dbReference type="NCBI Taxonomy" id="1631247"/>
    <lineage>
        <taxon>Bacteria</taxon>
        <taxon>Pseudomonadati</taxon>
        <taxon>Pseudomonadota</taxon>
        <taxon>Alphaproteobacteria</taxon>
        <taxon>Hyphomicrobiales</taxon>
        <taxon>Phyllobacteriaceae</taxon>
        <taxon>Mesorhizobium</taxon>
    </lineage>
</organism>
<sequence>MIDLTERALADPQMKLELPARKMEDNS</sequence>
<evidence type="ECO:0000313" key="2">
    <source>
        <dbReference type="Proteomes" id="UP000245698"/>
    </source>
</evidence>
<evidence type="ECO:0000313" key="1">
    <source>
        <dbReference type="EMBL" id="SJM32249.1"/>
    </source>
</evidence>
<proteinExistence type="predicted"/>
<gene>
    <name evidence="1" type="ORF">BQ8482_260013</name>
</gene>
<dbReference type="Proteomes" id="UP000245698">
    <property type="component" value="Unassembled WGS sequence"/>
</dbReference>